<evidence type="ECO:0008006" key="3">
    <source>
        <dbReference type="Google" id="ProtNLM"/>
    </source>
</evidence>
<dbReference type="AlphaFoldDB" id="A0A251RRP9"/>
<protein>
    <recommendedName>
        <fullName evidence="3">Protein kinase domain-containing protein</fullName>
    </recommendedName>
</protein>
<organism evidence="1 2">
    <name type="scientific">Helianthus annuus</name>
    <name type="common">Common sunflower</name>
    <dbReference type="NCBI Taxonomy" id="4232"/>
    <lineage>
        <taxon>Eukaryota</taxon>
        <taxon>Viridiplantae</taxon>
        <taxon>Streptophyta</taxon>
        <taxon>Embryophyta</taxon>
        <taxon>Tracheophyta</taxon>
        <taxon>Spermatophyta</taxon>
        <taxon>Magnoliopsida</taxon>
        <taxon>eudicotyledons</taxon>
        <taxon>Gunneridae</taxon>
        <taxon>Pentapetalae</taxon>
        <taxon>asterids</taxon>
        <taxon>campanulids</taxon>
        <taxon>Asterales</taxon>
        <taxon>Asteraceae</taxon>
        <taxon>Asteroideae</taxon>
        <taxon>Heliantheae alliance</taxon>
        <taxon>Heliantheae</taxon>
        <taxon>Helianthus</taxon>
    </lineage>
</organism>
<keyword evidence="2" id="KW-1185">Reference proteome</keyword>
<reference evidence="2" key="1">
    <citation type="journal article" date="2017" name="Nature">
        <title>The sunflower genome provides insights into oil metabolism, flowering and Asterid evolution.</title>
        <authorList>
            <person name="Badouin H."/>
            <person name="Gouzy J."/>
            <person name="Grassa C.J."/>
            <person name="Murat F."/>
            <person name="Staton S.E."/>
            <person name="Cottret L."/>
            <person name="Lelandais-Briere C."/>
            <person name="Owens G.L."/>
            <person name="Carrere S."/>
            <person name="Mayjonade B."/>
            <person name="Legrand L."/>
            <person name="Gill N."/>
            <person name="Kane N.C."/>
            <person name="Bowers J.E."/>
            <person name="Hubner S."/>
            <person name="Bellec A."/>
            <person name="Berard A."/>
            <person name="Berges H."/>
            <person name="Blanchet N."/>
            <person name="Boniface M.C."/>
            <person name="Brunel D."/>
            <person name="Catrice O."/>
            <person name="Chaidir N."/>
            <person name="Claudel C."/>
            <person name="Donnadieu C."/>
            <person name="Faraut T."/>
            <person name="Fievet G."/>
            <person name="Helmstetter N."/>
            <person name="King M."/>
            <person name="Knapp S.J."/>
            <person name="Lai Z."/>
            <person name="Le Paslier M.C."/>
            <person name="Lippi Y."/>
            <person name="Lorenzon L."/>
            <person name="Mandel J.R."/>
            <person name="Marage G."/>
            <person name="Marchand G."/>
            <person name="Marquand E."/>
            <person name="Bret-Mestries E."/>
            <person name="Morien E."/>
            <person name="Nambeesan S."/>
            <person name="Nguyen T."/>
            <person name="Pegot-Espagnet P."/>
            <person name="Pouilly N."/>
            <person name="Raftis F."/>
            <person name="Sallet E."/>
            <person name="Schiex T."/>
            <person name="Thomas J."/>
            <person name="Vandecasteele C."/>
            <person name="Vares D."/>
            <person name="Vear F."/>
            <person name="Vautrin S."/>
            <person name="Crespi M."/>
            <person name="Mangin B."/>
            <person name="Burke J.M."/>
            <person name="Salse J."/>
            <person name="Munos S."/>
            <person name="Vincourt P."/>
            <person name="Rieseberg L.H."/>
            <person name="Langlade N.B."/>
        </authorList>
    </citation>
    <scope>NUCLEOTIDE SEQUENCE [LARGE SCALE GENOMIC DNA]</scope>
    <source>
        <strain evidence="2">cv. SF193</strain>
    </source>
</reference>
<evidence type="ECO:0000313" key="1">
    <source>
        <dbReference type="EMBL" id="OTF86901.1"/>
    </source>
</evidence>
<accession>A0A251RRP9</accession>
<dbReference type="InterPro" id="IPR011009">
    <property type="entry name" value="Kinase-like_dom_sf"/>
</dbReference>
<dbReference type="Gene3D" id="1.10.510.10">
    <property type="entry name" value="Transferase(Phosphotransferase) domain 1"/>
    <property type="match status" value="2"/>
</dbReference>
<dbReference type="PANTHER" id="PTHR27006">
    <property type="entry name" value="PROMASTIGOTE SURFACE ANTIGEN PROTEIN PSA"/>
    <property type="match status" value="1"/>
</dbReference>
<name>A0A251RRP9_HELAN</name>
<dbReference type="InParanoid" id="A0A251RRP9"/>
<gene>
    <name evidence="1" type="ORF">HannXRQ_Chr17g0555881</name>
</gene>
<dbReference type="PANTHER" id="PTHR27006:SF616">
    <property type="entry name" value="CYSTEINE-RICH RECEPTOR-LIKE PROTEIN KINASE 10"/>
    <property type="match status" value="1"/>
</dbReference>
<dbReference type="OMA" id="YAMHKES"/>
<sequence>MARFFKEEESQGETSQIVGTYGYMAPEYMMHGQFSVKAWKSWMNGTISDIIDPTLKAKSGSMHNIIRHIHIALLCVQENAIDRPTMALVVLMLNSFSVTLPIPTEPAFFMHSVIDAEMPLLLEYRQGATG</sequence>
<dbReference type="EMBL" id="CM007906">
    <property type="protein sequence ID" value="OTF86901.1"/>
    <property type="molecule type" value="Genomic_DNA"/>
</dbReference>
<evidence type="ECO:0000313" key="2">
    <source>
        <dbReference type="Proteomes" id="UP000215914"/>
    </source>
</evidence>
<proteinExistence type="predicted"/>
<dbReference type="SUPFAM" id="SSF56112">
    <property type="entry name" value="Protein kinase-like (PK-like)"/>
    <property type="match status" value="1"/>
</dbReference>
<dbReference type="Proteomes" id="UP000215914">
    <property type="component" value="Chromosome 17"/>
</dbReference>